<protein>
    <submittedName>
        <fullName evidence="1">Short chain dehydrogenase</fullName>
    </submittedName>
</protein>
<keyword evidence="2" id="KW-1185">Reference proteome</keyword>
<evidence type="ECO:0000313" key="1">
    <source>
        <dbReference type="EMBL" id="CEI80516.1"/>
    </source>
</evidence>
<proteinExistence type="predicted"/>
<dbReference type="AlphaFoldDB" id="A0A0A1MN43"/>
<dbReference type="EMBL" id="CDGG01000001">
    <property type="protein sequence ID" value="CEI80516.1"/>
    <property type="molecule type" value="Genomic_DNA"/>
</dbReference>
<dbReference type="Proteomes" id="UP000040453">
    <property type="component" value="Unassembled WGS sequence"/>
</dbReference>
<dbReference type="SUPFAM" id="SSF51735">
    <property type="entry name" value="NAD(P)-binding Rossmann-fold domains"/>
    <property type="match status" value="1"/>
</dbReference>
<accession>A0A0A1MN43</accession>
<name>A0A0A1MN43_9BACI</name>
<gene>
    <name evidence="1" type="ORF">BN997_00320</name>
</gene>
<evidence type="ECO:0000313" key="2">
    <source>
        <dbReference type="Proteomes" id="UP000040453"/>
    </source>
</evidence>
<sequence>MSGKLDGKIAIVTGGTGGIVKATVELFLEEGAFA</sequence>
<dbReference type="Gene3D" id="3.40.50.720">
    <property type="entry name" value="NAD(P)-binding Rossmann-like Domain"/>
    <property type="match status" value="1"/>
</dbReference>
<reference evidence="1 2" key="1">
    <citation type="submission" date="2014-11" db="EMBL/GenBank/DDBJ databases">
        <authorList>
            <person name="Urmite Genomes Urmite Genomes"/>
        </authorList>
    </citation>
    <scope>NUCLEOTIDE SEQUENCE [LARGE SCALE GENOMIC DNA]</scope>
    <source>
        <strain evidence="1 2">Oc5</strain>
    </source>
</reference>
<dbReference type="InterPro" id="IPR036291">
    <property type="entry name" value="NAD(P)-bd_dom_sf"/>
</dbReference>
<organism evidence="1 2">
    <name type="scientific">Oceanobacillus oncorhynchi</name>
    <dbReference type="NCBI Taxonomy" id="545501"/>
    <lineage>
        <taxon>Bacteria</taxon>
        <taxon>Bacillati</taxon>
        <taxon>Bacillota</taxon>
        <taxon>Bacilli</taxon>
        <taxon>Bacillales</taxon>
        <taxon>Bacillaceae</taxon>
        <taxon>Oceanobacillus</taxon>
    </lineage>
</organism>